<dbReference type="InterPro" id="IPR029068">
    <property type="entry name" value="Glyas_Bleomycin-R_OHBP_Dase"/>
</dbReference>
<evidence type="ECO:0000313" key="6">
    <source>
        <dbReference type="Proteomes" id="UP000256710"/>
    </source>
</evidence>
<reference evidence="5 6" key="1">
    <citation type="submission" date="2018-01" db="EMBL/GenBank/DDBJ databases">
        <authorList>
            <person name="Clerissi C."/>
        </authorList>
    </citation>
    <scope>NUCLEOTIDE SEQUENCE [LARGE SCALE GENOMIC DNA]</scope>
    <source>
        <strain evidence="3">Cupriavidus taiwanensis STM 6082</strain>
        <strain evidence="4">Cupriavidus taiwanensis STM 6160</strain>
    </source>
</reference>
<dbReference type="Proteomes" id="UP000256710">
    <property type="component" value="Unassembled WGS sequence"/>
</dbReference>
<protein>
    <submittedName>
        <fullName evidence="3">Glyoxalase/bleomycin resistance protein/dioxygenases superfamily</fullName>
    </submittedName>
    <submittedName>
        <fullName evidence="4">Lactoylglutathione lyase</fullName>
    </submittedName>
</protein>
<dbReference type="SUPFAM" id="SSF54593">
    <property type="entry name" value="Glyoxalase/Bleomycin resistance protein/Dihydroxybiphenyl dioxygenase"/>
    <property type="match status" value="1"/>
</dbReference>
<dbReference type="Proteomes" id="UP000255168">
    <property type="component" value="Chromosome I"/>
</dbReference>
<evidence type="ECO:0000313" key="3">
    <source>
        <dbReference type="EMBL" id="SOZ36444.1"/>
    </source>
</evidence>
<dbReference type="InterPro" id="IPR050383">
    <property type="entry name" value="GlyoxalaseI/FosfomycinResist"/>
</dbReference>
<accession>A0A375HAV1</accession>
<sequence length="147" mass="15492">MTDCTTDATFRILGIDHLVLRSADVAALRRFYVDVLGCSVEREQADLGLTQLRAGASLIDLVTLDGPLGRAGGAGPGAQGRNLDHFCLRIDPFDAQALRAQLARHGVDAGEVAQRFGAEGKGPSLYVQDPDGNVVELKGPPTPVTAQ</sequence>
<gene>
    <name evidence="3" type="ORF">CBM2605_A280035</name>
    <name evidence="4" type="ORF">CBM2607_20399</name>
</gene>
<keyword evidence="4" id="KW-0456">Lyase</keyword>
<dbReference type="RefSeq" id="WP_018006115.1">
    <property type="nucleotide sequence ID" value="NZ_AQUR01000095.1"/>
</dbReference>
<dbReference type="PANTHER" id="PTHR21366:SF14">
    <property type="entry name" value="GLYOXALASE DOMAIN-CONTAINING PROTEIN 5"/>
    <property type="match status" value="1"/>
</dbReference>
<dbReference type="EMBL" id="LT984806">
    <property type="protein sequence ID" value="SPD48405.1"/>
    <property type="molecule type" value="Genomic_DNA"/>
</dbReference>
<feature type="domain" description="VOC" evidence="2">
    <location>
        <begin position="14"/>
        <end position="140"/>
    </location>
</feature>
<keyword evidence="6" id="KW-1185">Reference proteome</keyword>
<dbReference type="PANTHER" id="PTHR21366">
    <property type="entry name" value="GLYOXALASE FAMILY PROTEIN"/>
    <property type="match status" value="1"/>
</dbReference>
<proteinExistence type="predicted"/>
<evidence type="ECO:0000259" key="2">
    <source>
        <dbReference type="PROSITE" id="PS51819"/>
    </source>
</evidence>
<organism evidence="4 5">
    <name type="scientific">Cupriavidus neocaledonicus</name>
    <dbReference type="NCBI Taxonomy" id="1040979"/>
    <lineage>
        <taxon>Bacteria</taxon>
        <taxon>Pseudomonadati</taxon>
        <taxon>Pseudomonadota</taxon>
        <taxon>Betaproteobacteria</taxon>
        <taxon>Burkholderiales</taxon>
        <taxon>Burkholderiaceae</taxon>
        <taxon>Cupriavidus</taxon>
    </lineage>
</organism>
<dbReference type="InterPro" id="IPR037523">
    <property type="entry name" value="VOC_core"/>
</dbReference>
<feature type="region of interest" description="Disordered" evidence="1">
    <location>
        <begin position="120"/>
        <end position="147"/>
    </location>
</feature>
<dbReference type="Pfam" id="PF00903">
    <property type="entry name" value="Glyoxalase"/>
    <property type="match status" value="1"/>
</dbReference>
<dbReference type="GO" id="GO:0016829">
    <property type="term" value="F:lyase activity"/>
    <property type="evidence" value="ECO:0007669"/>
    <property type="project" value="UniProtKB-KW"/>
</dbReference>
<evidence type="ECO:0000256" key="1">
    <source>
        <dbReference type="SAM" id="MobiDB-lite"/>
    </source>
</evidence>
<dbReference type="Gene3D" id="3.10.180.10">
    <property type="entry name" value="2,3-Dihydroxybiphenyl 1,2-Dioxygenase, domain 1"/>
    <property type="match status" value="1"/>
</dbReference>
<dbReference type="EMBL" id="OFTC01000021">
    <property type="protein sequence ID" value="SOZ36444.1"/>
    <property type="molecule type" value="Genomic_DNA"/>
</dbReference>
<evidence type="ECO:0000313" key="5">
    <source>
        <dbReference type="Proteomes" id="UP000255168"/>
    </source>
</evidence>
<evidence type="ECO:0000313" key="4">
    <source>
        <dbReference type="EMBL" id="SPD48405.1"/>
    </source>
</evidence>
<dbReference type="InterPro" id="IPR004360">
    <property type="entry name" value="Glyas_Fos-R_dOase_dom"/>
</dbReference>
<dbReference type="AlphaFoldDB" id="A0A375HAV1"/>
<dbReference type="PROSITE" id="PS51819">
    <property type="entry name" value="VOC"/>
    <property type="match status" value="1"/>
</dbReference>
<name>A0A375HAV1_9BURK</name>